<dbReference type="Proteomes" id="UP000245444">
    <property type="component" value="Chromosome"/>
</dbReference>
<dbReference type="EMBL" id="CP029553">
    <property type="protein sequence ID" value="AWN47621.1"/>
    <property type="molecule type" value="Genomic_DNA"/>
</dbReference>
<reference evidence="2 3" key="1">
    <citation type="submission" date="2018-05" db="EMBL/GenBank/DDBJ databases">
        <title>Complete Genome Sequence of Methylobacterium sp. 17Sr1-28.</title>
        <authorList>
            <person name="Srinivasan S."/>
        </authorList>
    </citation>
    <scope>NUCLEOTIDE SEQUENCE [LARGE SCALE GENOMIC DNA]</scope>
    <source>
        <strain evidence="2 3">17Sr1-28</strain>
    </source>
</reference>
<dbReference type="Gene3D" id="1.10.10.60">
    <property type="entry name" value="Homeodomain-like"/>
    <property type="match status" value="1"/>
</dbReference>
<gene>
    <name evidence="2" type="ORF">DK419_15965</name>
</gene>
<dbReference type="OrthoDB" id="8448271at2"/>
<proteinExistence type="predicted"/>
<accession>A0A2U8WQ53</accession>
<evidence type="ECO:0000256" key="1">
    <source>
        <dbReference type="SAM" id="MobiDB-lite"/>
    </source>
</evidence>
<evidence type="ECO:0000313" key="3">
    <source>
        <dbReference type="Proteomes" id="UP000245444"/>
    </source>
</evidence>
<sequence>MHDRPTSPPPRATASAPSRPGPDPTDAPPRPRRRGGQKAARLIDRAALARDYQDGASTVDLARRHDVSTKTISTLLKAAGIRPRSVAEARQVRTRNAWLTLPKPEPIKDRPEITDVVGVVHRATLRIPTAFGFDILRGPPLGGSGNGIILTRELVAHLEQHRLHPGACGLPLSPASLTRLRRRLTLDWHADNQDWWQERREDLATAETKDFAARHGADPAIVNHVRRRFHGRRREPRDTWLDAAARDLILSPTLSLAQIALRLGISRAYVSELRAELRTGRRKPDARRTRRAEGAPSRPTKV</sequence>
<dbReference type="AlphaFoldDB" id="A0A2U8WQ53"/>
<feature type="compositionally biased region" description="Basic and acidic residues" evidence="1">
    <location>
        <begin position="279"/>
        <end position="293"/>
    </location>
</feature>
<protein>
    <submittedName>
        <fullName evidence="2">Uncharacterized protein</fullName>
    </submittedName>
</protein>
<feature type="compositionally biased region" description="Pro residues" evidence="1">
    <location>
        <begin position="19"/>
        <end position="28"/>
    </location>
</feature>
<feature type="region of interest" description="Disordered" evidence="1">
    <location>
        <begin position="1"/>
        <end position="40"/>
    </location>
</feature>
<keyword evidence="3" id="KW-1185">Reference proteome</keyword>
<dbReference type="RefSeq" id="WP_109959946.1">
    <property type="nucleotide sequence ID" value="NZ_CP029553.1"/>
</dbReference>
<name>A0A2U8WQ53_9HYPH</name>
<organism evidence="2 3">
    <name type="scientific">Methylobacterium terrae</name>
    <dbReference type="NCBI Taxonomy" id="2202827"/>
    <lineage>
        <taxon>Bacteria</taxon>
        <taxon>Pseudomonadati</taxon>
        <taxon>Pseudomonadota</taxon>
        <taxon>Alphaproteobacteria</taxon>
        <taxon>Hyphomicrobiales</taxon>
        <taxon>Methylobacteriaceae</taxon>
        <taxon>Methylobacterium</taxon>
    </lineage>
</organism>
<evidence type="ECO:0000313" key="2">
    <source>
        <dbReference type="EMBL" id="AWN47621.1"/>
    </source>
</evidence>
<dbReference type="KEGG" id="mtea:DK419_15965"/>
<feature type="compositionally biased region" description="Pro residues" evidence="1">
    <location>
        <begin position="1"/>
        <end position="11"/>
    </location>
</feature>
<feature type="region of interest" description="Disordered" evidence="1">
    <location>
        <begin position="279"/>
        <end position="302"/>
    </location>
</feature>